<dbReference type="Proteomes" id="UP001596270">
    <property type="component" value="Unassembled WGS sequence"/>
</dbReference>
<evidence type="ECO:0000313" key="2">
    <source>
        <dbReference type="Proteomes" id="UP001596270"/>
    </source>
</evidence>
<comment type="caution">
    <text evidence="1">The sequence shown here is derived from an EMBL/GenBank/DDBJ whole genome shotgun (WGS) entry which is preliminary data.</text>
</comment>
<protein>
    <submittedName>
        <fullName evidence="1">DUF3226 domain-containing protein</fullName>
    </submittedName>
</protein>
<organism evidence="1 2">
    <name type="scientific">Polaromonas aquatica</name>
    <dbReference type="NCBI Taxonomy" id="332657"/>
    <lineage>
        <taxon>Bacteria</taxon>
        <taxon>Pseudomonadati</taxon>
        <taxon>Pseudomonadota</taxon>
        <taxon>Betaproteobacteria</taxon>
        <taxon>Burkholderiales</taxon>
        <taxon>Comamonadaceae</taxon>
        <taxon>Polaromonas</taxon>
    </lineage>
</organism>
<dbReference type="RefSeq" id="WP_371435512.1">
    <property type="nucleotide sequence ID" value="NZ_JBHSRS010000002.1"/>
</dbReference>
<sequence length="209" mass="22576">MAELAVPVRFHKPHLIIVEGRDEVGFLICLLEQLQIETVQIHQIQGVSTLAKKLGVVTKTAGFSDVKRLCILLDSDLDPAGRQQSIRDALKSLGLPVPDGPEVLSGGEFQVMYSTVPAHNTEGCLEDLLMQSLAGMPHAQCVNNFLGCAGMQAMPLTSRWSKAWVHSFLSLADVAGLKIGEATNAGTFDLSHVSFNPMRQLITSFAAQP</sequence>
<gene>
    <name evidence="1" type="ORF">ACFQND_01430</name>
</gene>
<keyword evidence="2" id="KW-1185">Reference proteome</keyword>
<accession>A0ABW1TRQ1</accession>
<dbReference type="InterPro" id="IPR024508">
    <property type="entry name" value="DUF3226"/>
</dbReference>
<name>A0ABW1TRQ1_9BURK</name>
<dbReference type="Pfam" id="PF11536">
    <property type="entry name" value="DUF3226"/>
    <property type="match status" value="1"/>
</dbReference>
<proteinExistence type="predicted"/>
<evidence type="ECO:0000313" key="1">
    <source>
        <dbReference type="EMBL" id="MFC6279900.1"/>
    </source>
</evidence>
<dbReference type="EMBL" id="JBHSRS010000002">
    <property type="protein sequence ID" value="MFC6279900.1"/>
    <property type="molecule type" value="Genomic_DNA"/>
</dbReference>
<reference evidence="2" key="1">
    <citation type="journal article" date="2019" name="Int. J. Syst. Evol. Microbiol.">
        <title>The Global Catalogue of Microorganisms (GCM) 10K type strain sequencing project: providing services to taxonomists for standard genome sequencing and annotation.</title>
        <authorList>
            <consortium name="The Broad Institute Genomics Platform"/>
            <consortium name="The Broad Institute Genome Sequencing Center for Infectious Disease"/>
            <person name="Wu L."/>
            <person name="Ma J."/>
        </authorList>
    </citation>
    <scope>NUCLEOTIDE SEQUENCE [LARGE SCALE GENOMIC DNA]</scope>
    <source>
        <strain evidence="2">CCUG 39402</strain>
    </source>
</reference>